<dbReference type="GeneID" id="102806560"/>
<dbReference type="InterPro" id="IPR026794">
    <property type="entry name" value="ADISSP"/>
</dbReference>
<dbReference type="Proteomes" id="UP000694865">
    <property type="component" value="Unplaced"/>
</dbReference>
<evidence type="ECO:0000256" key="2">
    <source>
        <dbReference type="ARBA" id="ARBA00035300"/>
    </source>
</evidence>
<sequence length="137" mass="15540">NSRVHIKTGVKFPVDVHEPDIIISKSSDSSVDVNIGFLQKDHRYEISFSVYDDVGSQVKVFPEQHFCIKLLSVYPQQSGDGHDIVMELITRKDGVMQEEFQLINETDENRKITVIIHARILGKKITVENFTLPSSPS</sequence>
<evidence type="ECO:0000256" key="1">
    <source>
        <dbReference type="ARBA" id="ARBA00035018"/>
    </source>
</evidence>
<evidence type="ECO:0000313" key="4">
    <source>
        <dbReference type="RefSeq" id="XP_006820877.1"/>
    </source>
</evidence>
<dbReference type="Pfam" id="PF15006">
    <property type="entry name" value="DUF4517"/>
    <property type="match status" value="1"/>
</dbReference>
<comment type="similarity">
    <text evidence="1">Belongs to the ADISSP family.</text>
</comment>
<gene>
    <name evidence="4" type="primary">LOC102806560</name>
</gene>
<protein>
    <recommendedName>
        <fullName evidence="2">Adipose-secreted signaling protein</fullName>
    </recommendedName>
</protein>
<dbReference type="PANTHER" id="PTHR13287">
    <property type="entry name" value="ADIPOSE-SECRETED SIGNALING PROTEIN"/>
    <property type="match status" value="1"/>
</dbReference>
<proteinExistence type="inferred from homology"/>
<feature type="non-terminal residue" evidence="4">
    <location>
        <position position="1"/>
    </location>
</feature>
<organism evidence="3 4">
    <name type="scientific">Saccoglossus kowalevskii</name>
    <name type="common">Acorn worm</name>
    <dbReference type="NCBI Taxonomy" id="10224"/>
    <lineage>
        <taxon>Eukaryota</taxon>
        <taxon>Metazoa</taxon>
        <taxon>Hemichordata</taxon>
        <taxon>Enteropneusta</taxon>
        <taxon>Harrimaniidae</taxon>
        <taxon>Saccoglossus</taxon>
    </lineage>
</organism>
<keyword evidence="3" id="KW-1185">Reference proteome</keyword>
<evidence type="ECO:0000313" key="3">
    <source>
        <dbReference type="Proteomes" id="UP000694865"/>
    </source>
</evidence>
<dbReference type="PANTHER" id="PTHR13287:SF2">
    <property type="entry name" value="ADIPOSE-SECRETED SIGNALING PROTEIN"/>
    <property type="match status" value="1"/>
</dbReference>
<accession>A0ABM0MLI6</accession>
<dbReference type="RefSeq" id="XP_006820877.1">
    <property type="nucleotide sequence ID" value="XM_006820814.1"/>
</dbReference>
<reference evidence="4" key="1">
    <citation type="submission" date="2025-08" db="UniProtKB">
        <authorList>
            <consortium name="RefSeq"/>
        </authorList>
    </citation>
    <scope>IDENTIFICATION</scope>
    <source>
        <tissue evidence="4">Testes</tissue>
    </source>
</reference>
<name>A0ABM0MLI6_SACKO</name>